<dbReference type="GO" id="GO:0005634">
    <property type="term" value="C:nucleus"/>
    <property type="evidence" value="ECO:0007669"/>
    <property type="project" value="TreeGrafter"/>
</dbReference>
<sequence>MLQTRKFPSDFSRYLSSAFALTTIRDRLPVILVKTLDDLVKYKSKYGNPENNSVISEISKLRYEIMTNKPFAPLLPEPEAVDIAIYNETCSLWSNEFDLSLKLRSNMRAKTATQMVVDDLDAITNRWPSSPSAISADHRRIVVIVMDNTPPEMFADLVLSEFLLSAGLAERIIFMPKIMPWFVSDVTQFDFDWLLKEALPGCAVSQKLASWAGRWSQRFHEGSFALELHAFWTLPFGYNELQTRSPALYRRLTMGCDVVIFKGDLNYRKLVEDRLWDKVTAFQRCFLNSLSDVAVGLTSARLQAVCALDPQWWVKGLFGFAQLLL</sequence>
<evidence type="ECO:0000256" key="6">
    <source>
        <dbReference type="ARBA" id="ARBA00022801"/>
    </source>
</evidence>
<comment type="domain">
    <text evidence="10">Subfamily III proteins have a conserved RTxK motif about 40-50 residues from the C-terminus; the threonine may be replaced by serine or cysteine.</text>
</comment>
<dbReference type="AlphaFoldDB" id="A0A0R3WMH3"/>
<keyword evidence="6 10" id="KW-0378">Hydrolase</keyword>
<comment type="similarity">
    <text evidence="3 10">Belongs to the damage-control phosphatase family. Sugar phosphate phosphatase III subfamily.</text>
</comment>
<dbReference type="PANTHER" id="PTHR12260:SF6">
    <property type="entry name" value="DAMAGE-CONTROL PHOSPHATASE ARMT1"/>
    <property type="match status" value="1"/>
</dbReference>
<dbReference type="GO" id="GO:0016791">
    <property type="term" value="F:phosphatase activity"/>
    <property type="evidence" value="ECO:0007669"/>
    <property type="project" value="TreeGrafter"/>
</dbReference>
<comment type="function">
    <text evidence="8 10">Metal-dependent phosphatase that shows phosphatase activity against several substrates, including fructose-1-phosphate and fructose-6-phosphate. Its preference for fructose-1-phosphate, a strong glycating agent that causes DNA damage rather than a canonical yeast metabolite, suggests a damage-control function in hexose phosphate metabolism. Has also been shown to have O-methyltransferase activity that methylates glutamate residues of target proteins to form gamma-glutamyl methyl ester residues. Possibly methylates PCNA, suggesting it is involved in the DNA damage response.</text>
</comment>
<dbReference type="STRING" id="6205.A0A0R3WMH3"/>
<keyword evidence="4" id="KW-0533">Nickel</keyword>
<dbReference type="GO" id="GO:0046872">
    <property type="term" value="F:metal ion binding"/>
    <property type="evidence" value="ECO:0007669"/>
    <property type="project" value="UniProtKB-UniRule"/>
</dbReference>
<dbReference type="InterPro" id="IPR002791">
    <property type="entry name" value="ARMT1-like_metal-bd"/>
</dbReference>
<comment type="catalytic activity">
    <reaction evidence="1 10">
        <text>L-glutamyl-[protein] + S-adenosyl-L-methionine = [protein]-L-glutamate 5-O-methyl ester + S-adenosyl-L-homocysteine</text>
        <dbReference type="Rhea" id="RHEA:24452"/>
        <dbReference type="Rhea" id="RHEA-COMP:10208"/>
        <dbReference type="Rhea" id="RHEA-COMP:10311"/>
        <dbReference type="ChEBI" id="CHEBI:29973"/>
        <dbReference type="ChEBI" id="CHEBI:57856"/>
        <dbReference type="ChEBI" id="CHEBI:59789"/>
        <dbReference type="ChEBI" id="CHEBI:82795"/>
    </reaction>
</comment>
<dbReference type="GO" id="GO:0051998">
    <property type="term" value="F:protein carboxyl O-methyltransferase activity"/>
    <property type="evidence" value="ECO:0007669"/>
    <property type="project" value="UniProtKB-UniRule"/>
</dbReference>
<keyword evidence="7 10" id="KW-0464">Manganese</keyword>
<comment type="cofactor">
    <cofactor evidence="10">
        <name>Mn(2+)</name>
        <dbReference type="ChEBI" id="CHEBI:29035"/>
    </cofactor>
    <cofactor evidence="10">
        <name>Ni(2+)</name>
        <dbReference type="ChEBI" id="CHEBI:49786"/>
    </cofactor>
</comment>
<dbReference type="GO" id="GO:0006974">
    <property type="term" value="P:DNA damage response"/>
    <property type="evidence" value="ECO:0007669"/>
    <property type="project" value="TreeGrafter"/>
</dbReference>
<reference evidence="14" key="1">
    <citation type="submission" date="2017-02" db="UniProtKB">
        <authorList>
            <consortium name="WormBaseParasite"/>
        </authorList>
    </citation>
    <scope>IDENTIFICATION</scope>
</reference>
<evidence type="ECO:0000256" key="1">
    <source>
        <dbReference type="ARBA" id="ARBA00000807"/>
    </source>
</evidence>
<reference evidence="12 13" key="2">
    <citation type="submission" date="2018-11" db="EMBL/GenBank/DDBJ databases">
        <authorList>
            <consortium name="Pathogen Informatics"/>
        </authorList>
    </citation>
    <scope>NUCLEOTIDE SEQUENCE [LARGE SCALE GENOMIC DNA]</scope>
</reference>
<dbReference type="EC" id="2.1.1.-" evidence="10"/>
<evidence type="ECO:0000313" key="12">
    <source>
        <dbReference type="EMBL" id="VDM18688.1"/>
    </source>
</evidence>
<name>A0A0R3WMH3_HYDTA</name>
<evidence type="ECO:0000256" key="2">
    <source>
        <dbReference type="ARBA" id="ARBA00001326"/>
    </source>
</evidence>
<dbReference type="Gene3D" id="3.40.50.10880">
    <property type="entry name" value="Uncharacterised protein PF01937, DUF89, domain 3"/>
    <property type="match status" value="1"/>
</dbReference>
<proteinExistence type="inferred from homology"/>
<evidence type="ECO:0000256" key="10">
    <source>
        <dbReference type="RuleBase" id="RU367030"/>
    </source>
</evidence>
<dbReference type="Proteomes" id="UP000274429">
    <property type="component" value="Unassembled WGS sequence"/>
</dbReference>
<dbReference type="PANTHER" id="PTHR12260">
    <property type="entry name" value="DAMAGE-CONTROL PHOSPHATASE ARMT1"/>
    <property type="match status" value="1"/>
</dbReference>
<dbReference type="GO" id="GO:0032259">
    <property type="term" value="P:methylation"/>
    <property type="evidence" value="ECO:0007669"/>
    <property type="project" value="UniProtKB-KW"/>
</dbReference>
<keyword evidence="10" id="KW-0808">Transferase</keyword>
<evidence type="ECO:0000256" key="8">
    <source>
        <dbReference type="ARBA" id="ARBA00045980"/>
    </source>
</evidence>
<dbReference type="Gene3D" id="1.20.930.60">
    <property type="match status" value="1"/>
</dbReference>
<dbReference type="EC" id="3.1.3.-" evidence="10"/>
<evidence type="ECO:0000256" key="4">
    <source>
        <dbReference type="ARBA" id="ARBA00022596"/>
    </source>
</evidence>
<comment type="catalytic activity">
    <reaction evidence="2 10">
        <text>beta-D-fructose 1-phosphate + H2O = D-fructose + phosphate</text>
        <dbReference type="Rhea" id="RHEA:35603"/>
        <dbReference type="ChEBI" id="CHEBI:15377"/>
        <dbReference type="ChEBI" id="CHEBI:37721"/>
        <dbReference type="ChEBI" id="CHEBI:43474"/>
        <dbReference type="ChEBI" id="CHEBI:138881"/>
    </reaction>
</comment>
<dbReference type="Pfam" id="PF01937">
    <property type="entry name" value="ARMT1-like_dom"/>
    <property type="match status" value="1"/>
</dbReference>
<dbReference type="InterPro" id="IPR039763">
    <property type="entry name" value="ARMT1"/>
</dbReference>
<feature type="domain" description="Damage-control phosphatase ARMT1-like metal-binding" evidence="11">
    <location>
        <begin position="91"/>
        <end position="287"/>
    </location>
</feature>
<evidence type="ECO:0000313" key="14">
    <source>
        <dbReference type="WBParaSite" id="TTAC_0000196101-mRNA-1"/>
    </source>
</evidence>
<dbReference type="InterPro" id="IPR036075">
    <property type="entry name" value="ARMT-1-like_metal-bd_sf"/>
</dbReference>
<dbReference type="SUPFAM" id="SSF111321">
    <property type="entry name" value="AF1104-like"/>
    <property type="match status" value="1"/>
</dbReference>
<protein>
    <recommendedName>
        <fullName evidence="10">Sugar phosphate phosphatase</fullName>
        <ecNumber evidence="10">2.1.1.-</ecNumber>
        <ecNumber evidence="10">3.1.3.-</ecNumber>
    </recommendedName>
</protein>
<keyword evidence="13" id="KW-1185">Reference proteome</keyword>
<keyword evidence="5 10" id="KW-0479">Metal-binding</keyword>
<organism evidence="14">
    <name type="scientific">Hydatigena taeniaeformis</name>
    <name type="common">Feline tapeworm</name>
    <name type="synonym">Taenia taeniaeformis</name>
    <dbReference type="NCBI Taxonomy" id="6205"/>
    <lineage>
        <taxon>Eukaryota</taxon>
        <taxon>Metazoa</taxon>
        <taxon>Spiralia</taxon>
        <taxon>Lophotrochozoa</taxon>
        <taxon>Platyhelminthes</taxon>
        <taxon>Cestoda</taxon>
        <taxon>Eucestoda</taxon>
        <taxon>Cyclophyllidea</taxon>
        <taxon>Taeniidae</taxon>
        <taxon>Hydatigera</taxon>
    </lineage>
</organism>
<dbReference type="WBParaSite" id="TTAC_0000196101-mRNA-1">
    <property type="protein sequence ID" value="TTAC_0000196101-mRNA-1"/>
    <property type="gene ID" value="TTAC_0000196101"/>
</dbReference>
<evidence type="ECO:0000256" key="5">
    <source>
        <dbReference type="ARBA" id="ARBA00022723"/>
    </source>
</evidence>
<evidence type="ECO:0000259" key="11">
    <source>
        <dbReference type="Pfam" id="PF01937"/>
    </source>
</evidence>
<dbReference type="EMBL" id="UYWX01000628">
    <property type="protein sequence ID" value="VDM18688.1"/>
    <property type="molecule type" value="Genomic_DNA"/>
</dbReference>
<dbReference type="OrthoDB" id="541375at2759"/>
<comment type="catalytic activity">
    <reaction evidence="9 10">
        <text>beta-D-fructose 6-phosphate = dihydroxyacetone + D-glyceraldehyde 3-phosphate</text>
        <dbReference type="Rhea" id="RHEA:28002"/>
        <dbReference type="ChEBI" id="CHEBI:16016"/>
        <dbReference type="ChEBI" id="CHEBI:57634"/>
        <dbReference type="ChEBI" id="CHEBI:59776"/>
    </reaction>
</comment>
<evidence type="ECO:0000256" key="9">
    <source>
        <dbReference type="ARBA" id="ARBA00048809"/>
    </source>
</evidence>
<keyword evidence="10" id="KW-0489">Methyltransferase</keyword>
<evidence type="ECO:0000256" key="3">
    <source>
        <dbReference type="ARBA" id="ARBA00009519"/>
    </source>
</evidence>
<evidence type="ECO:0000313" key="13">
    <source>
        <dbReference type="Proteomes" id="UP000274429"/>
    </source>
</evidence>
<gene>
    <name evidence="12" type="ORF">TTAC_LOCUS1948</name>
</gene>
<evidence type="ECO:0000256" key="7">
    <source>
        <dbReference type="ARBA" id="ARBA00023211"/>
    </source>
</evidence>
<accession>A0A0R3WMH3</accession>